<protein>
    <recommendedName>
        <fullName evidence="3">RNA-directed DNA polymerase, eukaryota, reverse transcriptase zinc-binding domain protein</fullName>
    </recommendedName>
</protein>
<dbReference type="EMBL" id="BKCJ010009556">
    <property type="protein sequence ID" value="GEU87520.1"/>
    <property type="molecule type" value="Genomic_DNA"/>
</dbReference>
<name>A0A6L2NN32_TANCI</name>
<accession>A0A6L2NN32</accession>
<organism evidence="2">
    <name type="scientific">Tanacetum cinerariifolium</name>
    <name type="common">Dalmatian daisy</name>
    <name type="synonym">Chrysanthemum cinerariifolium</name>
    <dbReference type="NCBI Taxonomy" id="118510"/>
    <lineage>
        <taxon>Eukaryota</taxon>
        <taxon>Viridiplantae</taxon>
        <taxon>Streptophyta</taxon>
        <taxon>Embryophyta</taxon>
        <taxon>Tracheophyta</taxon>
        <taxon>Spermatophyta</taxon>
        <taxon>Magnoliopsida</taxon>
        <taxon>eudicotyledons</taxon>
        <taxon>Gunneridae</taxon>
        <taxon>Pentapetalae</taxon>
        <taxon>asterids</taxon>
        <taxon>campanulids</taxon>
        <taxon>Asterales</taxon>
        <taxon>Asteraceae</taxon>
        <taxon>Asteroideae</taxon>
        <taxon>Anthemideae</taxon>
        <taxon>Anthemidinae</taxon>
        <taxon>Tanacetum</taxon>
    </lineage>
</organism>
<keyword evidence="1" id="KW-0175">Coiled coil</keyword>
<evidence type="ECO:0000256" key="1">
    <source>
        <dbReference type="SAM" id="Coils"/>
    </source>
</evidence>
<evidence type="ECO:0000313" key="2">
    <source>
        <dbReference type="EMBL" id="GEU87520.1"/>
    </source>
</evidence>
<dbReference type="AlphaFoldDB" id="A0A6L2NN32"/>
<comment type="caution">
    <text evidence="2">The sequence shown here is derived from an EMBL/GenBank/DDBJ whole genome shotgun (WGS) entry which is preliminary data.</text>
</comment>
<sequence length="209" mass="24007">MKALKKPFRKLVHDHGNLHDRVNKLRHELDEVQKALDRNTNDAVLREEEAVYVKAFTEAKIDEECFLKQKAKVEWLEVGDSNSAYFHKMMKSRNQRSRIEVIRDANNVEVTGSLVEDAFVSHYHQFLGATMDCDEFVTEGLFEKKVSDTSNLNMIRHITNEEIKVAMFGTGDDRASGPDSYTLAIFKKSWDIIGRDIFSAVRDFSTANC</sequence>
<evidence type="ECO:0008006" key="3">
    <source>
        <dbReference type="Google" id="ProtNLM"/>
    </source>
</evidence>
<feature type="coiled-coil region" evidence="1">
    <location>
        <begin position="15"/>
        <end position="42"/>
    </location>
</feature>
<reference evidence="2" key="1">
    <citation type="journal article" date="2019" name="Sci. Rep.">
        <title>Draft genome of Tanacetum cinerariifolium, the natural source of mosquito coil.</title>
        <authorList>
            <person name="Yamashiro T."/>
            <person name="Shiraishi A."/>
            <person name="Satake H."/>
            <person name="Nakayama K."/>
        </authorList>
    </citation>
    <scope>NUCLEOTIDE SEQUENCE</scope>
</reference>
<proteinExistence type="predicted"/>
<gene>
    <name evidence="2" type="ORF">Tci_059498</name>
</gene>